<sequence>MRAGDLAELVRLPAALTVPGDAWSGAAHAGGSGRAWAMPASSVLLYWSGMALNDWADRDLDARERPERPIPSGRVPAQQALAVALGLGAGGLAMSALVGGPRALRVSAPLAGLVGLYDVVAKESALGPVVMAGTRGLDVLLGASTGDDVAAAWAPAVAGTAHTVALTALSRGEVHGSTALAACLAAATTGAVAAFGVVGALRDTAAPPHHRAAGALLSIGYAAVVGRAQLAVATSPDAATVRRATGAGIAGFPLLQSSWLARRGRWGAVAAVLGARPALRAASRRMSTT</sequence>
<accession>A0ABP8WAQ9</accession>
<dbReference type="EMBL" id="BAABIM010000002">
    <property type="protein sequence ID" value="GAA4684998.1"/>
    <property type="molecule type" value="Genomic_DNA"/>
</dbReference>
<dbReference type="Pfam" id="PF01040">
    <property type="entry name" value="UbiA"/>
    <property type="match status" value="1"/>
</dbReference>
<dbReference type="NCBIfam" id="NF045897">
    <property type="entry name" value="SCO3242_trans"/>
    <property type="match status" value="1"/>
</dbReference>
<gene>
    <name evidence="5" type="ORF">GCM10023226_23100</name>
</gene>
<evidence type="ECO:0000256" key="4">
    <source>
        <dbReference type="ARBA" id="ARBA00023136"/>
    </source>
</evidence>
<evidence type="ECO:0000256" key="2">
    <source>
        <dbReference type="ARBA" id="ARBA00022692"/>
    </source>
</evidence>
<dbReference type="PANTHER" id="PTHR42723">
    <property type="entry name" value="CHLOROPHYLL SYNTHASE"/>
    <property type="match status" value="1"/>
</dbReference>
<evidence type="ECO:0000313" key="5">
    <source>
        <dbReference type="EMBL" id="GAA4684998.1"/>
    </source>
</evidence>
<dbReference type="CDD" id="cd13964">
    <property type="entry name" value="PT_UbiA_1"/>
    <property type="match status" value="1"/>
</dbReference>
<keyword evidence="6" id="KW-1185">Reference proteome</keyword>
<dbReference type="Gene3D" id="1.10.357.140">
    <property type="entry name" value="UbiA prenyltransferase"/>
    <property type="match status" value="1"/>
</dbReference>
<dbReference type="PANTHER" id="PTHR42723:SF1">
    <property type="entry name" value="CHLOROPHYLL SYNTHASE, CHLOROPLASTIC"/>
    <property type="match status" value="1"/>
</dbReference>
<dbReference type="InterPro" id="IPR044878">
    <property type="entry name" value="UbiA_sf"/>
</dbReference>
<dbReference type="InterPro" id="IPR050475">
    <property type="entry name" value="Prenyltransferase_related"/>
</dbReference>
<comment type="subcellular location">
    <subcellularLocation>
        <location evidence="1">Membrane</location>
        <topology evidence="1">Multi-pass membrane protein</topology>
    </subcellularLocation>
</comment>
<evidence type="ECO:0000256" key="1">
    <source>
        <dbReference type="ARBA" id="ARBA00004141"/>
    </source>
</evidence>
<dbReference type="RefSeq" id="WP_345265893.1">
    <property type="nucleotide sequence ID" value="NZ_BAABIM010000002.1"/>
</dbReference>
<comment type="caution">
    <text evidence="5">The sequence shown here is derived from an EMBL/GenBank/DDBJ whole genome shotgun (WGS) entry which is preliminary data.</text>
</comment>
<proteinExistence type="predicted"/>
<keyword evidence="3" id="KW-1133">Transmembrane helix</keyword>
<evidence type="ECO:0000313" key="6">
    <source>
        <dbReference type="Proteomes" id="UP001500621"/>
    </source>
</evidence>
<reference evidence="6" key="1">
    <citation type="journal article" date="2019" name="Int. J. Syst. Evol. Microbiol.">
        <title>The Global Catalogue of Microorganisms (GCM) 10K type strain sequencing project: providing services to taxonomists for standard genome sequencing and annotation.</title>
        <authorList>
            <consortium name="The Broad Institute Genomics Platform"/>
            <consortium name="The Broad Institute Genome Sequencing Center for Infectious Disease"/>
            <person name="Wu L."/>
            <person name="Ma J."/>
        </authorList>
    </citation>
    <scope>NUCLEOTIDE SEQUENCE [LARGE SCALE GENOMIC DNA]</scope>
    <source>
        <strain evidence="6">JCM 18127</strain>
    </source>
</reference>
<dbReference type="InterPro" id="IPR000537">
    <property type="entry name" value="UbiA_prenyltransferase"/>
</dbReference>
<name>A0ABP8WAQ9_9ACTN</name>
<protein>
    <submittedName>
        <fullName evidence="5">UbiA family prenyltransferase</fullName>
    </submittedName>
</protein>
<evidence type="ECO:0000256" key="3">
    <source>
        <dbReference type="ARBA" id="ARBA00022989"/>
    </source>
</evidence>
<organism evidence="5 6">
    <name type="scientific">Nocardioides nanhaiensis</name>
    <dbReference type="NCBI Taxonomy" id="1476871"/>
    <lineage>
        <taxon>Bacteria</taxon>
        <taxon>Bacillati</taxon>
        <taxon>Actinomycetota</taxon>
        <taxon>Actinomycetes</taxon>
        <taxon>Propionibacteriales</taxon>
        <taxon>Nocardioidaceae</taxon>
        <taxon>Nocardioides</taxon>
    </lineage>
</organism>
<keyword evidence="2" id="KW-0812">Transmembrane</keyword>
<keyword evidence="4" id="KW-0472">Membrane</keyword>
<dbReference type="Proteomes" id="UP001500621">
    <property type="component" value="Unassembled WGS sequence"/>
</dbReference>